<name>A0A1E4SN70_9ASCO</name>
<keyword evidence="1" id="KW-0472">Membrane</keyword>
<protein>
    <submittedName>
        <fullName evidence="3">Uncharacterized protein</fullName>
    </submittedName>
</protein>
<dbReference type="GeneID" id="30981507"/>
<dbReference type="EMBL" id="KV453910">
    <property type="protein sequence ID" value="ODV80945.1"/>
    <property type="molecule type" value="Genomic_DNA"/>
</dbReference>
<dbReference type="AlphaFoldDB" id="A0A1E4SN70"/>
<feature type="signal peptide" evidence="2">
    <location>
        <begin position="1"/>
        <end position="25"/>
    </location>
</feature>
<sequence>MKLNFSIISFYLLLVFCSQLQTVFADTVEDKQIPQADDLGRPKPQVTPGALVNHAGSDSSSYNIDTTLTISRSATIATSISASDVSSHSTTTATSSTGSNHTAAKSNAGILLAPALGTVFILLTLNIVVC</sequence>
<organism evidence="3 4">
    <name type="scientific">Suhomyces tanzawaensis NRRL Y-17324</name>
    <dbReference type="NCBI Taxonomy" id="984487"/>
    <lineage>
        <taxon>Eukaryota</taxon>
        <taxon>Fungi</taxon>
        <taxon>Dikarya</taxon>
        <taxon>Ascomycota</taxon>
        <taxon>Saccharomycotina</taxon>
        <taxon>Pichiomycetes</taxon>
        <taxon>Debaryomycetaceae</taxon>
        <taxon>Suhomyces</taxon>
    </lineage>
</organism>
<evidence type="ECO:0000313" key="4">
    <source>
        <dbReference type="Proteomes" id="UP000094285"/>
    </source>
</evidence>
<evidence type="ECO:0000256" key="2">
    <source>
        <dbReference type="SAM" id="SignalP"/>
    </source>
</evidence>
<reference evidence="4" key="1">
    <citation type="submission" date="2016-05" db="EMBL/GenBank/DDBJ databases">
        <title>Comparative genomics of biotechnologically important yeasts.</title>
        <authorList>
            <consortium name="DOE Joint Genome Institute"/>
            <person name="Riley R."/>
            <person name="Haridas S."/>
            <person name="Wolfe K.H."/>
            <person name="Lopes M.R."/>
            <person name="Hittinger C.T."/>
            <person name="Goker M."/>
            <person name="Salamov A."/>
            <person name="Wisecaver J."/>
            <person name="Long T.M."/>
            <person name="Aerts A.L."/>
            <person name="Barry K."/>
            <person name="Choi C."/>
            <person name="Clum A."/>
            <person name="Coughlan A.Y."/>
            <person name="Deshpande S."/>
            <person name="Douglass A.P."/>
            <person name="Hanson S.J."/>
            <person name="Klenk H.-P."/>
            <person name="Labutti K."/>
            <person name="Lapidus A."/>
            <person name="Lindquist E."/>
            <person name="Lipzen A."/>
            <person name="Meier-Kolthoff J.P."/>
            <person name="Ohm R.A."/>
            <person name="Otillar R.P."/>
            <person name="Pangilinan J."/>
            <person name="Peng Y."/>
            <person name="Rokas A."/>
            <person name="Rosa C.A."/>
            <person name="Scheuner C."/>
            <person name="Sibirny A.A."/>
            <person name="Slot J.C."/>
            <person name="Stielow J.B."/>
            <person name="Sun H."/>
            <person name="Kurtzman C.P."/>
            <person name="Blackwell M."/>
            <person name="Grigoriev I.V."/>
            <person name="Jeffries T.W."/>
        </authorList>
    </citation>
    <scope>NUCLEOTIDE SEQUENCE [LARGE SCALE GENOMIC DNA]</scope>
    <source>
        <strain evidence="4">NRRL Y-17324</strain>
    </source>
</reference>
<feature type="chain" id="PRO_5009162847" evidence="2">
    <location>
        <begin position="26"/>
        <end position="130"/>
    </location>
</feature>
<evidence type="ECO:0000256" key="1">
    <source>
        <dbReference type="SAM" id="Phobius"/>
    </source>
</evidence>
<proteinExistence type="predicted"/>
<gene>
    <name evidence="3" type="ORF">CANTADRAFT_25270</name>
</gene>
<keyword evidence="4" id="KW-1185">Reference proteome</keyword>
<dbReference type="Proteomes" id="UP000094285">
    <property type="component" value="Unassembled WGS sequence"/>
</dbReference>
<evidence type="ECO:0000313" key="3">
    <source>
        <dbReference type="EMBL" id="ODV80945.1"/>
    </source>
</evidence>
<feature type="transmembrane region" description="Helical" evidence="1">
    <location>
        <begin position="108"/>
        <end position="129"/>
    </location>
</feature>
<keyword evidence="1" id="KW-0812">Transmembrane</keyword>
<dbReference type="RefSeq" id="XP_020066067.1">
    <property type="nucleotide sequence ID" value="XM_020207370.1"/>
</dbReference>
<keyword evidence="2" id="KW-0732">Signal</keyword>
<keyword evidence="1" id="KW-1133">Transmembrane helix</keyword>
<accession>A0A1E4SN70</accession>